<keyword evidence="3" id="KW-1185">Reference proteome</keyword>
<accession>A0A6A6RF48</accession>
<evidence type="ECO:0000313" key="3">
    <source>
        <dbReference type="Proteomes" id="UP000799750"/>
    </source>
</evidence>
<proteinExistence type="predicted"/>
<dbReference type="AlphaFoldDB" id="A0A6A6RF48"/>
<evidence type="ECO:0000256" key="1">
    <source>
        <dbReference type="SAM" id="MobiDB-lite"/>
    </source>
</evidence>
<protein>
    <submittedName>
        <fullName evidence="2">Uncharacterized protein</fullName>
    </submittedName>
</protein>
<dbReference type="Proteomes" id="UP000799750">
    <property type="component" value="Unassembled WGS sequence"/>
</dbReference>
<sequence length="245" mass="27566">MPRKPALVDRFLDFFDLEVNPETTRPAQSERKDKTTDKTRDRQELRYSTAPSIRSCRRTSLRGRRFPPSMSCLVECTPSPNSSTSPQITTSSSSSTSDTTGLLLSLGKSHAWVTVAATAVGMFVVGAPRFLDTPGTRSELSSPPRRGRKNAKSPRKEDNPDEYKSIYDVNAGKYDMFITVKDRPCDLTIIRRELSHAKVRYRYNWAYLAKSFRDELPIVTIGFEAEIVEMIEGVGFPNELCEDVG</sequence>
<feature type="compositionally biased region" description="Basic and acidic residues" evidence="1">
    <location>
        <begin position="28"/>
        <end position="45"/>
    </location>
</feature>
<reference evidence="2" key="1">
    <citation type="journal article" date="2020" name="Stud. Mycol.">
        <title>101 Dothideomycetes genomes: a test case for predicting lifestyles and emergence of pathogens.</title>
        <authorList>
            <person name="Haridas S."/>
            <person name="Albert R."/>
            <person name="Binder M."/>
            <person name="Bloem J."/>
            <person name="Labutti K."/>
            <person name="Salamov A."/>
            <person name="Andreopoulos B."/>
            <person name="Baker S."/>
            <person name="Barry K."/>
            <person name="Bills G."/>
            <person name="Bluhm B."/>
            <person name="Cannon C."/>
            <person name="Castanera R."/>
            <person name="Culley D."/>
            <person name="Daum C."/>
            <person name="Ezra D."/>
            <person name="Gonzalez J."/>
            <person name="Henrissat B."/>
            <person name="Kuo A."/>
            <person name="Liang C."/>
            <person name="Lipzen A."/>
            <person name="Lutzoni F."/>
            <person name="Magnuson J."/>
            <person name="Mondo S."/>
            <person name="Nolan M."/>
            <person name="Ohm R."/>
            <person name="Pangilinan J."/>
            <person name="Park H.-J."/>
            <person name="Ramirez L."/>
            <person name="Alfaro M."/>
            <person name="Sun H."/>
            <person name="Tritt A."/>
            <person name="Yoshinaga Y."/>
            <person name="Zwiers L.-H."/>
            <person name="Turgeon B."/>
            <person name="Goodwin S."/>
            <person name="Spatafora J."/>
            <person name="Crous P."/>
            <person name="Grigoriev I."/>
        </authorList>
    </citation>
    <scope>NUCLEOTIDE SEQUENCE</scope>
    <source>
        <strain evidence="2">CBS 269.34</strain>
    </source>
</reference>
<feature type="region of interest" description="Disordered" evidence="1">
    <location>
        <begin position="20"/>
        <end position="51"/>
    </location>
</feature>
<feature type="region of interest" description="Disordered" evidence="1">
    <location>
        <begin position="67"/>
        <end position="100"/>
    </location>
</feature>
<feature type="compositionally biased region" description="Low complexity" evidence="1">
    <location>
        <begin position="77"/>
        <end position="100"/>
    </location>
</feature>
<feature type="region of interest" description="Disordered" evidence="1">
    <location>
        <begin position="134"/>
        <end position="162"/>
    </location>
</feature>
<dbReference type="EMBL" id="MU004181">
    <property type="protein sequence ID" value="KAF2502087.1"/>
    <property type="molecule type" value="Genomic_DNA"/>
</dbReference>
<gene>
    <name evidence="2" type="ORF">BU16DRAFT_554154</name>
</gene>
<evidence type="ECO:0000313" key="2">
    <source>
        <dbReference type="EMBL" id="KAF2502087.1"/>
    </source>
</evidence>
<organism evidence="2 3">
    <name type="scientific">Lophium mytilinum</name>
    <dbReference type="NCBI Taxonomy" id="390894"/>
    <lineage>
        <taxon>Eukaryota</taxon>
        <taxon>Fungi</taxon>
        <taxon>Dikarya</taxon>
        <taxon>Ascomycota</taxon>
        <taxon>Pezizomycotina</taxon>
        <taxon>Dothideomycetes</taxon>
        <taxon>Pleosporomycetidae</taxon>
        <taxon>Mytilinidiales</taxon>
        <taxon>Mytilinidiaceae</taxon>
        <taxon>Lophium</taxon>
    </lineage>
</organism>
<name>A0A6A6RF48_9PEZI</name>